<dbReference type="Proteomes" id="UP000189970">
    <property type="component" value="Unassembled WGS sequence"/>
</dbReference>
<dbReference type="GO" id="GO:0016853">
    <property type="term" value="F:isomerase activity"/>
    <property type="evidence" value="ECO:0007669"/>
    <property type="project" value="UniProtKB-KW"/>
</dbReference>
<keyword evidence="2" id="KW-1185">Reference proteome</keyword>
<name>A0A1V4DFR9_9ENTE</name>
<dbReference type="RefSeq" id="WP_079345753.1">
    <property type="nucleotide sequence ID" value="NZ_MVAB01000001.1"/>
</dbReference>
<proteinExistence type="predicted"/>
<sequence length="166" mass="19463">MKNKLNEFLKIAKKLNDIGITPLLMGSLGLEFITRKNWDSRDIDIHVKGDPRGWEAPDDERIDDWENIELIMKDLGYTLIDLHEHEFIKDDFSVEYGVIDTLPIFANVSLNDLEWNKRDDVEFYTPSTEAYLKIYLASSKDSYRANGNNNKDFEKIEYLKELLKIN</sequence>
<accession>A0A1V4DFR9</accession>
<protein>
    <submittedName>
        <fullName evidence="1">Phosphoribosylanthranilate isomerase</fullName>
    </submittedName>
</protein>
<dbReference type="AlphaFoldDB" id="A0A1V4DFR9"/>
<dbReference type="EMBL" id="MVAB01000001">
    <property type="protein sequence ID" value="OPF87332.1"/>
    <property type="molecule type" value="Genomic_DNA"/>
</dbReference>
<evidence type="ECO:0000313" key="1">
    <source>
        <dbReference type="EMBL" id="OPF87332.1"/>
    </source>
</evidence>
<evidence type="ECO:0000313" key="2">
    <source>
        <dbReference type="Proteomes" id="UP000189970"/>
    </source>
</evidence>
<keyword evidence="1" id="KW-0413">Isomerase</keyword>
<organism evidence="1 2">
    <name type="scientific">Vagococcus martis</name>
    <dbReference type="NCBI Taxonomy" id="1768210"/>
    <lineage>
        <taxon>Bacteria</taxon>
        <taxon>Bacillati</taxon>
        <taxon>Bacillota</taxon>
        <taxon>Bacilli</taxon>
        <taxon>Lactobacillales</taxon>
        <taxon>Enterococcaceae</taxon>
        <taxon>Vagococcus</taxon>
    </lineage>
</organism>
<gene>
    <name evidence="1" type="ORF">BW731_03455</name>
</gene>
<reference evidence="1 2" key="1">
    <citation type="submission" date="2017-02" db="EMBL/GenBank/DDBJ databases">
        <title>Vagococcus cremeus sp. nov., isolated from the small intestine of a marten, Martes flavigula.</title>
        <authorList>
            <person name="Tak E.J."/>
            <person name="Bae J.-W."/>
        </authorList>
    </citation>
    <scope>NUCLEOTIDE SEQUENCE [LARGE SCALE GENOMIC DNA]</scope>
    <source>
        <strain evidence="1 2">D7T301</strain>
    </source>
</reference>
<comment type="caution">
    <text evidence="1">The sequence shown here is derived from an EMBL/GenBank/DDBJ whole genome shotgun (WGS) entry which is preliminary data.</text>
</comment>